<keyword evidence="2" id="KW-1185">Reference proteome</keyword>
<name>A0A7U2FET6_PHANO</name>
<evidence type="ECO:0000313" key="2">
    <source>
        <dbReference type="Proteomes" id="UP000663193"/>
    </source>
</evidence>
<reference evidence="2" key="1">
    <citation type="journal article" date="2021" name="BMC Genomics">
        <title>Chromosome-level genome assembly and manually-curated proteome of model necrotroph Parastagonospora nodorum Sn15 reveals a genome-wide trove of candidate effector homologs, and redundancy of virulence-related functions within an accessory chromosome.</title>
        <authorList>
            <person name="Bertazzoni S."/>
            <person name="Jones D.A.B."/>
            <person name="Phan H.T."/>
            <person name="Tan K.-C."/>
            <person name="Hane J.K."/>
        </authorList>
    </citation>
    <scope>NUCLEOTIDE SEQUENCE [LARGE SCALE GENOMIC DNA]</scope>
    <source>
        <strain evidence="2">SN15 / ATCC MYA-4574 / FGSC 10173)</strain>
    </source>
</reference>
<dbReference type="AlphaFoldDB" id="A0A7U2FET6"/>
<evidence type="ECO:0000313" key="1">
    <source>
        <dbReference type="EMBL" id="QRD03947.1"/>
    </source>
</evidence>
<proteinExistence type="predicted"/>
<dbReference type="EMBL" id="CP069038">
    <property type="protein sequence ID" value="QRD03947.1"/>
    <property type="molecule type" value="Genomic_DNA"/>
</dbReference>
<dbReference type="Proteomes" id="UP000663193">
    <property type="component" value="Chromosome 16"/>
</dbReference>
<accession>A0A7U2FET6</accession>
<protein>
    <submittedName>
        <fullName evidence="1">Uncharacterized protein</fullName>
    </submittedName>
</protein>
<gene>
    <name evidence="1" type="ORF">JI435_442660</name>
</gene>
<organism evidence="1 2">
    <name type="scientific">Phaeosphaeria nodorum (strain SN15 / ATCC MYA-4574 / FGSC 10173)</name>
    <name type="common">Glume blotch fungus</name>
    <name type="synonym">Parastagonospora nodorum</name>
    <dbReference type="NCBI Taxonomy" id="321614"/>
    <lineage>
        <taxon>Eukaryota</taxon>
        <taxon>Fungi</taxon>
        <taxon>Dikarya</taxon>
        <taxon>Ascomycota</taxon>
        <taxon>Pezizomycotina</taxon>
        <taxon>Dothideomycetes</taxon>
        <taxon>Pleosporomycetidae</taxon>
        <taxon>Pleosporales</taxon>
        <taxon>Pleosporineae</taxon>
        <taxon>Phaeosphaeriaceae</taxon>
        <taxon>Parastagonospora</taxon>
    </lineage>
</organism>
<sequence>MPYFRDTVNEYSFQWIDPSSIESLMVHECDGPEILFKFLLGSAKDLQIKQFTMEDWTIQPELLQKSPDNIEKFLNSFSGLMLCKAVLSVSWSRDLDLMSRNHRTIDNLVVNFGDQGMNMGMLKKNQVPYLRISVLGFWHRMLELPTNHGAFEDKLCDITGRRLVGFDSLFMPTADKFVEFPLLDAVEAIYMPGRVGMYNRSNGRRSPGGMPTTKSF</sequence>
<dbReference type="VEuPathDB" id="FungiDB:JI435_442660"/>